<dbReference type="Gene3D" id="2.60.120.590">
    <property type="entry name" value="Alpha-ketoglutarate-dependent dioxygenase AlkB-like"/>
    <property type="match status" value="1"/>
</dbReference>
<reference evidence="5 6" key="1">
    <citation type="submission" date="2018-02" db="EMBL/GenBank/DDBJ databases">
        <title>Draft genome of wild Prunus yedoensis var. nudiflora.</title>
        <authorList>
            <person name="Baek S."/>
            <person name="Kim J.-H."/>
            <person name="Choi K."/>
            <person name="Kim G.-B."/>
            <person name="Cho A."/>
            <person name="Jang H."/>
            <person name="Shin C.-H."/>
            <person name="Yu H.-J."/>
            <person name="Mun J.-H."/>
        </authorList>
    </citation>
    <scope>NUCLEOTIDE SEQUENCE [LARGE SCALE GENOMIC DNA]</scope>
    <source>
        <strain evidence="6">cv. Jeju island</strain>
        <tissue evidence="5">Leaf</tissue>
    </source>
</reference>
<dbReference type="SUPFAM" id="SSF54928">
    <property type="entry name" value="RNA-binding domain, RBD"/>
    <property type="match status" value="1"/>
</dbReference>
<dbReference type="InterPro" id="IPR012677">
    <property type="entry name" value="Nucleotide-bd_a/b_plait_sf"/>
</dbReference>
<keyword evidence="2" id="KW-0694">RNA-binding</keyword>
<dbReference type="InterPro" id="IPR037151">
    <property type="entry name" value="AlkB-like_sf"/>
</dbReference>
<dbReference type="GO" id="GO:0070988">
    <property type="term" value="P:demethylation"/>
    <property type="evidence" value="ECO:0007669"/>
    <property type="project" value="InterPro"/>
</dbReference>
<evidence type="ECO:0000259" key="4">
    <source>
        <dbReference type="PROSITE" id="PS51471"/>
    </source>
</evidence>
<dbReference type="PANTHER" id="PTHR12463">
    <property type="entry name" value="OXYGENASE-RELATED"/>
    <property type="match status" value="1"/>
</dbReference>
<dbReference type="Proteomes" id="UP000250321">
    <property type="component" value="Unassembled WGS sequence"/>
</dbReference>
<feature type="domain" description="RRM" evidence="3">
    <location>
        <begin position="18"/>
        <end position="96"/>
    </location>
</feature>
<evidence type="ECO:0000256" key="2">
    <source>
        <dbReference type="PROSITE-ProRule" id="PRU00176"/>
    </source>
</evidence>
<dbReference type="PROSITE" id="PS50102">
    <property type="entry name" value="RRM"/>
    <property type="match status" value="1"/>
</dbReference>
<gene>
    <name evidence="5" type="ORF">Pyn_21589</name>
</gene>
<dbReference type="Gene3D" id="3.30.70.330">
    <property type="match status" value="1"/>
</dbReference>
<proteinExistence type="inferred from homology"/>
<dbReference type="GO" id="GO:0003723">
    <property type="term" value="F:RNA binding"/>
    <property type="evidence" value="ECO:0007669"/>
    <property type="project" value="UniProtKB-UniRule"/>
</dbReference>
<evidence type="ECO:0000256" key="1">
    <source>
        <dbReference type="ARBA" id="ARBA00007879"/>
    </source>
</evidence>
<dbReference type="Pfam" id="PF13532">
    <property type="entry name" value="2OG-FeII_Oxy_2"/>
    <property type="match status" value="1"/>
</dbReference>
<dbReference type="PROSITE" id="PS51471">
    <property type="entry name" value="FE2OG_OXY"/>
    <property type="match status" value="1"/>
</dbReference>
<name>A0A314Y2E6_PRUYE</name>
<comment type="caution">
    <text evidence="5">The sequence shown here is derived from an EMBL/GenBank/DDBJ whole genome shotgun (WGS) entry which is preliminary data.</text>
</comment>
<dbReference type="FunFam" id="2.60.120.590:FF:000018">
    <property type="entry name" value="ALKylated DNA repair protein AlkB homolog"/>
    <property type="match status" value="1"/>
</dbReference>
<dbReference type="STRING" id="2094558.A0A314Y2E6"/>
<dbReference type="OrthoDB" id="271595at2759"/>
<dbReference type="SUPFAM" id="SSF51197">
    <property type="entry name" value="Clavaminate synthase-like"/>
    <property type="match status" value="1"/>
</dbReference>
<evidence type="ECO:0000313" key="5">
    <source>
        <dbReference type="EMBL" id="PQP99038.1"/>
    </source>
</evidence>
<organism evidence="5 6">
    <name type="scientific">Prunus yedoensis var. nudiflora</name>
    <dbReference type="NCBI Taxonomy" id="2094558"/>
    <lineage>
        <taxon>Eukaryota</taxon>
        <taxon>Viridiplantae</taxon>
        <taxon>Streptophyta</taxon>
        <taxon>Embryophyta</taxon>
        <taxon>Tracheophyta</taxon>
        <taxon>Spermatophyta</taxon>
        <taxon>Magnoliopsida</taxon>
        <taxon>eudicotyledons</taxon>
        <taxon>Gunneridae</taxon>
        <taxon>Pentapetalae</taxon>
        <taxon>rosids</taxon>
        <taxon>fabids</taxon>
        <taxon>Rosales</taxon>
        <taxon>Rosaceae</taxon>
        <taxon>Amygdaloideae</taxon>
        <taxon>Amygdaleae</taxon>
        <taxon>Prunus</taxon>
    </lineage>
</organism>
<dbReference type="PANTHER" id="PTHR12463:SF1">
    <property type="entry name" value="2-OXOGLUTARATE AND FE-DEPENDENT OXYGENASE FAMILY PROTEIN"/>
    <property type="match status" value="1"/>
</dbReference>
<dbReference type="AlphaFoldDB" id="A0A314Y2E6"/>
<evidence type="ECO:0000259" key="3">
    <source>
        <dbReference type="PROSITE" id="PS50102"/>
    </source>
</evidence>
<protein>
    <submittedName>
        <fullName evidence="5">Alkylated DNA repair protein alkB homolog 8</fullName>
    </submittedName>
</protein>
<keyword evidence="6" id="KW-1185">Reference proteome</keyword>
<dbReference type="GO" id="GO:0016491">
    <property type="term" value="F:oxidoreductase activity"/>
    <property type="evidence" value="ECO:0007669"/>
    <property type="project" value="TreeGrafter"/>
</dbReference>
<dbReference type="InterPro" id="IPR032857">
    <property type="entry name" value="ALKBH4"/>
</dbReference>
<dbReference type="EMBL" id="PJQY01001848">
    <property type="protein sequence ID" value="PQP99038.1"/>
    <property type="molecule type" value="Genomic_DNA"/>
</dbReference>
<dbReference type="InterPro" id="IPR027450">
    <property type="entry name" value="AlkB-like"/>
</dbReference>
<evidence type="ECO:0000313" key="6">
    <source>
        <dbReference type="Proteomes" id="UP000250321"/>
    </source>
</evidence>
<accession>A0A314Y2E6</accession>
<dbReference type="InterPro" id="IPR005123">
    <property type="entry name" value="Oxoglu/Fe-dep_dioxygenase_dom"/>
</dbReference>
<feature type="domain" description="Fe2OG dioxygenase" evidence="4">
    <location>
        <begin position="212"/>
        <end position="338"/>
    </location>
</feature>
<comment type="similarity">
    <text evidence="1">Belongs to the alkB family.</text>
</comment>
<sequence>MGFTRFGRPKGAQGQSSPNLYVANCGPAVGLSYDTIVSVFGAFGEIKGVFAADESGARVVVCFAEEGCAQNAFNALNGRPCAELGGRSLHIRYSVLQPTSQSQLRRAVLVKANTMTCFHILILTLGKLNIPGLYLMHDFVTAKEEEEFLAAVDERPWKNLSKRRVQHYGYEFCYETRNVDSRKNLGELPAFVSPILERIAMLPMCEDAEAVVLDQLTVNEYPPGVGLSPHIDTHSAFEGLIFSLSLAGPCIMEFRRYLDAGLTPRASSSSDIEIESSGNNSNFLRRAIYLPPRSLLLLSGEARYAWNHYIPHHKIDMVKDSVIRRASRRVSFTFRKVRASPCQCEFSQYCDSQR</sequence>
<dbReference type="InterPro" id="IPR000504">
    <property type="entry name" value="RRM_dom"/>
</dbReference>
<dbReference type="InterPro" id="IPR035979">
    <property type="entry name" value="RBD_domain_sf"/>
</dbReference>
<dbReference type="GO" id="GO:0032451">
    <property type="term" value="F:demethylase activity"/>
    <property type="evidence" value="ECO:0007669"/>
    <property type="project" value="TreeGrafter"/>
</dbReference>